<keyword evidence="4" id="KW-0067">ATP-binding</keyword>
<comment type="similarity">
    <text evidence="1">Belongs to the folylpolyglutamate synthase family.</text>
</comment>
<dbReference type="SUPFAM" id="SSF53623">
    <property type="entry name" value="MurD-like peptide ligases, catalytic domain"/>
    <property type="match status" value="1"/>
</dbReference>
<dbReference type="PROSITE" id="PS01011">
    <property type="entry name" value="FOLYLPOLYGLU_SYNT_1"/>
    <property type="match status" value="1"/>
</dbReference>
<dbReference type="GO" id="GO:0005739">
    <property type="term" value="C:mitochondrion"/>
    <property type="evidence" value="ECO:0007669"/>
    <property type="project" value="TreeGrafter"/>
</dbReference>
<dbReference type="InterPro" id="IPR018109">
    <property type="entry name" value="Folylpolyglutamate_synth_CS"/>
</dbReference>
<evidence type="ECO:0000256" key="4">
    <source>
        <dbReference type="ARBA" id="ARBA00022840"/>
    </source>
</evidence>
<dbReference type="GO" id="GO:0005524">
    <property type="term" value="F:ATP binding"/>
    <property type="evidence" value="ECO:0007669"/>
    <property type="project" value="UniProtKB-KW"/>
</dbReference>
<evidence type="ECO:0000256" key="2">
    <source>
        <dbReference type="ARBA" id="ARBA00022598"/>
    </source>
</evidence>
<dbReference type="NCBIfam" id="TIGR01499">
    <property type="entry name" value="folC"/>
    <property type="match status" value="1"/>
</dbReference>
<dbReference type="Gene3D" id="3.40.1190.10">
    <property type="entry name" value="Mur-like, catalytic domain"/>
    <property type="match status" value="1"/>
</dbReference>
<keyword evidence="3" id="KW-0547">Nucleotide-binding</keyword>
<dbReference type="EMBL" id="JANBOH010000719">
    <property type="protein sequence ID" value="KAJ1641699.1"/>
    <property type="molecule type" value="Genomic_DNA"/>
</dbReference>
<dbReference type="PANTHER" id="PTHR11136">
    <property type="entry name" value="FOLYLPOLYGLUTAMATE SYNTHASE-RELATED"/>
    <property type="match status" value="1"/>
</dbReference>
<dbReference type="EC" id="6.3.2.17" evidence="5"/>
<accession>A0A9W7XEB2</accession>
<dbReference type="InterPro" id="IPR001645">
    <property type="entry name" value="Folylpolyglutamate_synth"/>
</dbReference>
<organism evidence="5 6">
    <name type="scientific">Coemansia asiatica</name>
    <dbReference type="NCBI Taxonomy" id="1052880"/>
    <lineage>
        <taxon>Eukaryota</taxon>
        <taxon>Fungi</taxon>
        <taxon>Fungi incertae sedis</taxon>
        <taxon>Zoopagomycota</taxon>
        <taxon>Kickxellomycotina</taxon>
        <taxon>Kickxellomycetes</taxon>
        <taxon>Kickxellales</taxon>
        <taxon>Kickxellaceae</taxon>
        <taxon>Coemansia</taxon>
    </lineage>
</organism>
<protein>
    <submittedName>
        <fullName evidence="5">Folylpolyglutamate synthetase</fullName>
        <ecNumber evidence="5">6.3.2.17</ecNumber>
    </submittedName>
</protein>
<name>A0A9W7XEB2_9FUNG</name>
<evidence type="ECO:0000313" key="6">
    <source>
        <dbReference type="Proteomes" id="UP001145021"/>
    </source>
</evidence>
<reference evidence="5" key="1">
    <citation type="submission" date="2022-07" db="EMBL/GenBank/DDBJ databases">
        <title>Phylogenomic reconstructions and comparative analyses of Kickxellomycotina fungi.</title>
        <authorList>
            <person name="Reynolds N.K."/>
            <person name="Stajich J.E."/>
            <person name="Barry K."/>
            <person name="Grigoriev I.V."/>
            <person name="Crous P."/>
            <person name="Smith M.E."/>
        </authorList>
    </citation>
    <scope>NUCLEOTIDE SEQUENCE</scope>
    <source>
        <strain evidence="5">NBRC 105413</strain>
    </source>
</reference>
<evidence type="ECO:0000256" key="1">
    <source>
        <dbReference type="ARBA" id="ARBA00008276"/>
    </source>
</evidence>
<keyword evidence="6" id="KW-1185">Reference proteome</keyword>
<comment type="caution">
    <text evidence="5">The sequence shown here is derived from an EMBL/GenBank/DDBJ whole genome shotgun (WGS) entry which is preliminary data.</text>
</comment>
<feature type="non-terminal residue" evidence="5">
    <location>
        <position position="262"/>
    </location>
</feature>
<sequence>MCTETNAACCHFEHASSDPLPLKIESYESAVKDLGGLQSNYATVQMVRATGGLLNQHSIPEFEAFMEKIGYNVDDLDKLNIIHVTGTKGKGSTCAFVNSILQQVDSPNKKLKIGLFTSPHLIEVRERIQIDGKPISEELFAKYFYETYNRLRSKSPPLRKVSPTSPYMPMYFRFLNLMAVHVFLSEGIDVAIMEVGVGGQYDSTNAVRKPVVCGIASLGLDHQSTLGSTIESIAWHKAGIIKDNIPAITVPQENTAMDVIRS</sequence>
<gene>
    <name evidence="5" type="primary">MET7_2</name>
    <name evidence="5" type="ORF">LPJ64_006365</name>
</gene>
<dbReference type="Proteomes" id="UP001145021">
    <property type="component" value="Unassembled WGS sequence"/>
</dbReference>
<dbReference type="InterPro" id="IPR036565">
    <property type="entry name" value="Mur-like_cat_sf"/>
</dbReference>
<dbReference type="AlphaFoldDB" id="A0A9W7XEB2"/>
<dbReference type="GO" id="GO:0005829">
    <property type="term" value="C:cytosol"/>
    <property type="evidence" value="ECO:0007669"/>
    <property type="project" value="TreeGrafter"/>
</dbReference>
<evidence type="ECO:0000313" key="5">
    <source>
        <dbReference type="EMBL" id="KAJ1641699.1"/>
    </source>
</evidence>
<dbReference type="PANTHER" id="PTHR11136:SF5">
    <property type="entry name" value="FOLYLPOLYGLUTAMATE SYNTHASE, MITOCHONDRIAL"/>
    <property type="match status" value="1"/>
</dbReference>
<evidence type="ECO:0000256" key="3">
    <source>
        <dbReference type="ARBA" id="ARBA00022741"/>
    </source>
</evidence>
<keyword evidence="2 5" id="KW-0436">Ligase</keyword>
<dbReference type="GO" id="GO:0004326">
    <property type="term" value="F:tetrahydrofolylpolyglutamate synthase activity"/>
    <property type="evidence" value="ECO:0007669"/>
    <property type="project" value="UniProtKB-EC"/>
</dbReference>
<proteinExistence type="inferred from homology"/>